<dbReference type="Proteomes" id="UP000609531">
    <property type="component" value="Unassembled WGS sequence"/>
</dbReference>
<name>A0A934MFD3_9HYPH</name>
<dbReference type="InterPro" id="IPR050483">
    <property type="entry name" value="CoA-transferase_III_domain"/>
</dbReference>
<evidence type="ECO:0000313" key="2">
    <source>
        <dbReference type="EMBL" id="MBJ3775348.1"/>
    </source>
</evidence>
<dbReference type="Pfam" id="PF02515">
    <property type="entry name" value="CoA_transf_3"/>
    <property type="match status" value="1"/>
</dbReference>
<dbReference type="RefSeq" id="WP_198881215.1">
    <property type="nucleotide sequence ID" value="NZ_JAEKJA010000003.1"/>
</dbReference>
<dbReference type="PANTHER" id="PTHR48207">
    <property type="entry name" value="SUCCINATE--HYDROXYMETHYLGLUTARATE COA-TRANSFERASE"/>
    <property type="match status" value="1"/>
</dbReference>
<sequence>MTSMLAGLKVVDFTSMMAGPLCTRYLADLGAEVTKVEEPGGDYMRSRPPLREGRSAYFAHLNAGKASVVIDLKTEEGLAQARRLVGAADIVVESFRPGVMARLGLDYDTVRAGNERVVYCSISGFGQTGPSAQRPAYAQVVHAVSGYDRAFMSYQEGQEKPANSVLFVADALAASHALSAILAALHQRARDGKGHHVDVSLLEGMLNLMVYEIQAAQFPVERPRAKYEPMATADGFILVAPTTPKNFENVCRAIGRPDMLEDPRFATVEDRYAHWDALMAAIGDWTAGHSTQACEEVLCAAGVPCGRYNSVADALRDPQVEALQSMATTHDASGPVKIPRLPFRLDGVPVAVGAHVPELGTEAPVARARTSAKPQE</sequence>
<accession>A0A934MFD3</accession>
<dbReference type="GO" id="GO:0008410">
    <property type="term" value="F:CoA-transferase activity"/>
    <property type="evidence" value="ECO:0007669"/>
    <property type="project" value="TreeGrafter"/>
</dbReference>
<dbReference type="InterPro" id="IPR003673">
    <property type="entry name" value="CoA-Trfase_fam_III"/>
</dbReference>
<evidence type="ECO:0000256" key="1">
    <source>
        <dbReference type="ARBA" id="ARBA00022679"/>
    </source>
</evidence>
<dbReference type="AlphaFoldDB" id="A0A934MFD3"/>
<dbReference type="Gene3D" id="3.30.1540.10">
    <property type="entry name" value="formyl-coa transferase, domain 3"/>
    <property type="match status" value="1"/>
</dbReference>
<dbReference type="InterPro" id="IPR023606">
    <property type="entry name" value="CoA-Trfase_III_dom_1_sf"/>
</dbReference>
<reference evidence="2" key="1">
    <citation type="submission" date="2020-12" db="EMBL/GenBank/DDBJ databases">
        <title>Bacterial taxonomy.</title>
        <authorList>
            <person name="Pan X."/>
        </authorList>
    </citation>
    <scope>NUCLEOTIDE SEQUENCE</scope>
    <source>
        <strain evidence="2">B2012</strain>
    </source>
</reference>
<comment type="caution">
    <text evidence="2">The sequence shown here is derived from an EMBL/GenBank/DDBJ whole genome shotgun (WGS) entry which is preliminary data.</text>
</comment>
<gene>
    <name evidence="2" type="ORF">JCR33_06600</name>
</gene>
<proteinExistence type="predicted"/>
<dbReference type="Gene3D" id="3.40.50.10540">
    <property type="entry name" value="Crotonobetainyl-coa:carnitine coa-transferase, domain 1"/>
    <property type="match status" value="1"/>
</dbReference>
<keyword evidence="3" id="KW-1185">Reference proteome</keyword>
<keyword evidence="1 2" id="KW-0808">Transferase</keyword>
<evidence type="ECO:0000313" key="3">
    <source>
        <dbReference type="Proteomes" id="UP000609531"/>
    </source>
</evidence>
<protein>
    <submittedName>
        <fullName evidence="2">CoA transferase</fullName>
    </submittedName>
</protein>
<dbReference type="InterPro" id="IPR044855">
    <property type="entry name" value="CoA-Trfase_III_dom3_sf"/>
</dbReference>
<dbReference type="EMBL" id="JAEKJA010000003">
    <property type="protein sequence ID" value="MBJ3775348.1"/>
    <property type="molecule type" value="Genomic_DNA"/>
</dbReference>
<dbReference type="PANTHER" id="PTHR48207:SF3">
    <property type="entry name" value="SUCCINATE--HYDROXYMETHYLGLUTARATE COA-TRANSFERASE"/>
    <property type="match status" value="1"/>
</dbReference>
<dbReference type="SUPFAM" id="SSF89796">
    <property type="entry name" value="CoA-transferase family III (CaiB/BaiF)"/>
    <property type="match status" value="1"/>
</dbReference>
<organism evidence="2 3">
    <name type="scientific">Acuticoccus mangrovi</name>
    <dbReference type="NCBI Taxonomy" id="2796142"/>
    <lineage>
        <taxon>Bacteria</taxon>
        <taxon>Pseudomonadati</taxon>
        <taxon>Pseudomonadota</taxon>
        <taxon>Alphaproteobacteria</taxon>
        <taxon>Hyphomicrobiales</taxon>
        <taxon>Amorphaceae</taxon>
        <taxon>Acuticoccus</taxon>
    </lineage>
</organism>